<dbReference type="PROSITE" id="PS51078">
    <property type="entry name" value="ICLR_ED"/>
    <property type="match status" value="1"/>
</dbReference>
<evidence type="ECO:0000256" key="2">
    <source>
        <dbReference type="ARBA" id="ARBA00023125"/>
    </source>
</evidence>
<evidence type="ECO:0000313" key="6">
    <source>
        <dbReference type="Proteomes" id="UP000179243"/>
    </source>
</evidence>
<dbReference type="GO" id="GO:0045892">
    <property type="term" value="P:negative regulation of DNA-templated transcription"/>
    <property type="evidence" value="ECO:0007669"/>
    <property type="project" value="TreeGrafter"/>
</dbReference>
<name>A0A1F7FJJ8_UNCRA</name>
<evidence type="ECO:0000256" key="1">
    <source>
        <dbReference type="ARBA" id="ARBA00023015"/>
    </source>
</evidence>
<keyword evidence="3" id="KW-0804">Transcription</keyword>
<evidence type="ECO:0000313" key="5">
    <source>
        <dbReference type="EMBL" id="OGK06889.1"/>
    </source>
</evidence>
<reference evidence="5 6" key="1">
    <citation type="journal article" date="2016" name="Nat. Commun.">
        <title>Thousands of microbial genomes shed light on interconnected biogeochemical processes in an aquifer system.</title>
        <authorList>
            <person name="Anantharaman K."/>
            <person name="Brown C.T."/>
            <person name="Hug L.A."/>
            <person name="Sharon I."/>
            <person name="Castelle C.J."/>
            <person name="Probst A.J."/>
            <person name="Thomas B.C."/>
            <person name="Singh A."/>
            <person name="Wilkins M.J."/>
            <person name="Karaoz U."/>
            <person name="Brodie E.L."/>
            <person name="Williams K.H."/>
            <person name="Hubbard S.S."/>
            <person name="Banfield J.F."/>
        </authorList>
    </citation>
    <scope>NUCLEOTIDE SEQUENCE [LARGE SCALE GENOMIC DNA]</scope>
</reference>
<gene>
    <name evidence="5" type="ORF">A2519_11560</name>
</gene>
<protein>
    <recommendedName>
        <fullName evidence="4">IclR-ED domain-containing protein</fullName>
    </recommendedName>
</protein>
<dbReference type="Pfam" id="PF01614">
    <property type="entry name" value="IclR_C"/>
    <property type="match status" value="1"/>
</dbReference>
<sequence>MVNSVAKAFKLIECILKNGNRGTLVELSREIKQKVPTVHNLLKTLIELGQVCRTGDEYHVTAMLADMSYPYFYSDKLTMVLDPVMKVFNADINESVVLVVERNFERITVKEYSCDQSVIANSNTANFPRLYNLATVWVLIAYFPENRLCEFIKKNGLPGPQWNAITSIDTLQAQLHEIRKRLWATSGFTDCKVSSFASPVFRSDGQIVAALGTYIPMERLNKQREREIITKLVEAAREMSFRLGFKNQDTIT</sequence>
<evidence type="ECO:0000256" key="3">
    <source>
        <dbReference type="ARBA" id="ARBA00023163"/>
    </source>
</evidence>
<dbReference type="PANTHER" id="PTHR30136:SF24">
    <property type="entry name" value="HTH-TYPE TRANSCRIPTIONAL REPRESSOR ALLR"/>
    <property type="match status" value="1"/>
</dbReference>
<dbReference type="GO" id="GO:0003677">
    <property type="term" value="F:DNA binding"/>
    <property type="evidence" value="ECO:0007669"/>
    <property type="project" value="UniProtKB-KW"/>
</dbReference>
<dbReference type="SMART" id="SM00346">
    <property type="entry name" value="HTH_ICLR"/>
    <property type="match status" value="1"/>
</dbReference>
<accession>A0A1F7FJJ8</accession>
<keyword evidence="2" id="KW-0238">DNA-binding</keyword>
<evidence type="ECO:0000259" key="4">
    <source>
        <dbReference type="PROSITE" id="PS51078"/>
    </source>
</evidence>
<comment type="caution">
    <text evidence="5">The sequence shown here is derived from an EMBL/GenBank/DDBJ whole genome shotgun (WGS) entry which is preliminary data.</text>
</comment>
<dbReference type="InterPro" id="IPR050707">
    <property type="entry name" value="HTH_MetabolicPath_Reg"/>
</dbReference>
<proteinExistence type="predicted"/>
<dbReference type="InterPro" id="IPR005471">
    <property type="entry name" value="Tscrpt_reg_IclR_N"/>
</dbReference>
<dbReference type="GO" id="GO:0003700">
    <property type="term" value="F:DNA-binding transcription factor activity"/>
    <property type="evidence" value="ECO:0007669"/>
    <property type="project" value="TreeGrafter"/>
</dbReference>
<dbReference type="Gene3D" id="3.30.450.40">
    <property type="match status" value="1"/>
</dbReference>
<dbReference type="PANTHER" id="PTHR30136">
    <property type="entry name" value="HELIX-TURN-HELIX TRANSCRIPTIONAL REGULATOR, ICLR FAMILY"/>
    <property type="match status" value="1"/>
</dbReference>
<dbReference type="Pfam" id="PF09339">
    <property type="entry name" value="HTH_IclR"/>
    <property type="match status" value="1"/>
</dbReference>
<dbReference type="InterPro" id="IPR036390">
    <property type="entry name" value="WH_DNA-bd_sf"/>
</dbReference>
<dbReference type="Proteomes" id="UP000179243">
    <property type="component" value="Unassembled WGS sequence"/>
</dbReference>
<keyword evidence="1" id="KW-0805">Transcription regulation</keyword>
<organism evidence="5 6">
    <name type="scientific">Candidatus Raymondbacteria bacterium RIFOXYD12_FULL_49_13</name>
    <dbReference type="NCBI Taxonomy" id="1817890"/>
    <lineage>
        <taxon>Bacteria</taxon>
        <taxon>Raymondiibacteriota</taxon>
    </lineage>
</organism>
<dbReference type="InterPro" id="IPR014757">
    <property type="entry name" value="Tscrpt_reg_IclR_C"/>
</dbReference>
<dbReference type="EMBL" id="MFYX01000018">
    <property type="protein sequence ID" value="OGK06889.1"/>
    <property type="molecule type" value="Genomic_DNA"/>
</dbReference>
<dbReference type="SUPFAM" id="SSF55781">
    <property type="entry name" value="GAF domain-like"/>
    <property type="match status" value="1"/>
</dbReference>
<dbReference type="AlphaFoldDB" id="A0A1F7FJJ8"/>
<dbReference type="InterPro" id="IPR029016">
    <property type="entry name" value="GAF-like_dom_sf"/>
</dbReference>
<dbReference type="Gene3D" id="1.10.10.10">
    <property type="entry name" value="Winged helix-like DNA-binding domain superfamily/Winged helix DNA-binding domain"/>
    <property type="match status" value="1"/>
</dbReference>
<dbReference type="InterPro" id="IPR036388">
    <property type="entry name" value="WH-like_DNA-bd_sf"/>
</dbReference>
<dbReference type="SUPFAM" id="SSF46785">
    <property type="entry name" value="Winged helix' DNA-binding domain"/>
    <property type="match status" value="1"/>
</dbReference>
<feature type="domain" description="IclR-ED" evidence="4">
    <location>
        <begin position="63"/>
        <end position="245"/>
    </location>
</feature>